<dbReference type="InterPro" id="IPR021110">
    <property type="entry name" value="DNA_rep_checkpnt_protein"/>
</dbReference>
<dbReference type="CDD" id="cd22289">
    <property type="entry name" value="RecQL4_SLD2_NTD"/>
    <property type="match status" value="1"/>
</dbReference>
<evidence type="ECO:0000256" key="9">
    <source>
        <dbReference type="ARBA" id="ARBA00023242"/>
    </source>
</evidence>
<evidence type="ECO:0000256" key="5">
    <source>
        <dbReference type="ARBA" id="ARBA00022806"/>
    </source>
</evidence>
<evidence type="ECO:0000313" key="19">
    <source>
        <dbReference type="RefSeq" id="XP_026287414.1"/>
    </source>
</evidence>
<protein>
    <recommendedName>
        <fullName evidence="11">DNA 3'-5' helicase</fullName>
        <ecNumber evidence="11">5.6.2.4</ecNumber>
    </recommendedName>
</protein>
<feature type="domain" description="CCHC-type" evidence="15">
    <location>
        <begin position="561"/>
        <end position="577"/>
    </location>
</feature>
<comment type="similarity">
    <text evidence="2">Belongs to the helicase family. RecQ subfamily.</text>
</comment>
<dbReference type="Gene3D" id="3.40.50.300">
    <property type="entry name" value="P-loop containing nucleotide triphosphate hydrolases"/>
    <property type="match status" value="2"/>
</dbReference>
<feature type="compositionally biased region" description="Polar residues" evidence="14">
    <location>
        <begin position="395"/>
        <end position="413"/>
    </location>
</feature>
<keyword evidence="3" id="KW-0547">Nucleotide-binding</keyword>
<dbReference type="SUPFAM" id="SSF57756">
    <property type="entry name" value="Retrovirus zinc finger-like domains"/>
    <property type="match status" value="1"/>
</dbReference>
<feature type="region of interest" description="Disordered" evidence="14">
    <location>
        <begin position="157"/>
        <end position="184"/>
    </location>
</feature>
<dbReference type="SUPFAM" id="SSF52540">
    <property type="entry name" value="P-loop containing nucleoside triphosphate hydrolases"/>
    <property type="match status" value="1"/>
</dbReference>
<dbReference type="EC" id="5.6.2.4" evidence="11"/>
<keyword evidence="7" id="KW-0238">DNA-binding</keyword>
<dbReference type="GO" id="GO:0000724">
    <property type="term" value="P:double-strand break repair via homologous recombination"/>
    <property type="evidence" value="ECO:0007669"/>
    <property type="project" value="TreeGrafter"/>
</dbReference>
<evidence type="ECO:0000256" key="1">
    <source>
        <dbReference type="ARBA" id="ARBA00004123"/>
    </source>
</evidence>
<dbReference type="PANTHER" id="PTHR13710">
    <property type="entry name" value="DNA HELICASE RECQ FAMILY MEMBER"/>
    <property type="match status" value="1"/>
</dbReference>
<dbReference type="GO" id="GO:0016787">
    <property type="term" value="F:hydrolase activity"/>
    <property type="evidence" value="ECO:0007669"/>
    <property type="project" value="UniProtKB-KW"/>
</dbReference>
<dbReference type="SMART" id="SM00490">
    <property type="entry name" value="HELICc"/>
    <property type="match status" value="1"/>
</dbReference>
<accession>A0A6J1T1I8</accession>
<dbReference type="SMART" id="SM00343">
    <property type="entry name" value="ZnF_C2HC"/>
    <property type="match status" value="1"/>
</dbReference>
<dbReference type="InterPro" id="IPR014001">
    <property type="entry name" value="Helicase_ATP-bd"/>
</dbReference>
<dbReference type="CDD" id="cd18018">
    <property type="entry name" value="DEXHc_RecQ4-like"/>
    <property type="match status" value="1"/>
</dbReference>
<dbReference type="FunFam" id="3.40.50.300:FF:000772">
    <property type="entry name" value="ATP-dependent DNA helicase Q4"/>
    <property type="match status" value="1"/>
</dbReference>
<comment type="catalytic activity">
    <reaction evidence="10">
        <text>Couples ATP hydrolysis with the unwinding of duplex DNA by translocating in the 3'-5' direction.</text>
        <dbReference type="EC" id="5.6.2.4"/>
    </reaction>
</comment>
<evidence type="ECO:0000256" key="6">
    <source>
        <dbReference type="ARBA" id="ARBA00022840"/>
    </source>
</evidence>
<dbReference type="InterPro" id="IPR004589">
    <property type="entry name" value="DNA_helicase_ATP-dep_RecQ"/>
</dbReference>
<dbReference type="GO" id="GO:0006260">
    <property type="term" value="P:DNA replication"/>
    <property type="evidence" value="ECO:0007669"/>
    <property type="project" value="InterPro"/>
</dbReference>
<keyword evidence="8" id="KW-0413">Isomerase</keyword>
<dbReference type="Pfam" id="PF00270">
    <property type="entry name" value="DEAD"/>
    <property type="match status" value="1"/>
</dbReference>
<proteinExistence type="inferred from homology"/>
<dbReference type="Pfam" id="PF00098">
    <property type="entry name" value="zf-CCHC"/>
    <property type="match status" value="1"/>
</dbReference>
<dbReference type="KEGG" id="foc:113212805"/>
<dbReference type="GO" id="GO:0005524">
    <property type="term" value="F:ATP binding"/>
    <property type="evidence" value="ECO:0007669"/>
    <property type="project" value="UniProtKB-KW"/>
</dbReference>
<feature type="region of interest" description="Disordered" evidence="14">
    <location>
        <begin position="351"/>
        <end position="376"/>
    </location>
</feature>
<feature type="region of interest" description="Disordered" evidence="14">
    <location>
        <begin position="79"/>
        <end position="104"/>
    </location>
</feature>
<evidence type="ECO:0000256" key="12">
    <source>
        <dbReference type="ARBA" id="ARBA00049360"/>
    </source>
</evidence>
<dbReference type="InterPro" id="IPR001650">
    <property type="entry name" value="Helicase_C-like"/>
</dbReference>
<feature type="compositionally biased region" description="Polar residues" evidence="14">
    <location>
        <begin position="468"/>
        <end position="477"/>
    </location>
</feature>
<dbReference type="PROSITE" id="PS50158">
    <property type="entry name" value="ZF_CCHC"/>
    <property type="match status" value="1"/>
</dbReference>
<feature type="domain" description="Helicase C-terminal" evidence="17">
    <location>
        <begin position="920"/>
        <end position="1094"/>
    </location>
</feature>
<evidence type="ECO:0000256" key="14">
    <source>
        <dbReference type="SAM" id="MobiDB-lite"/>
    </source>
</evidence>
<evidence type="ECO:0000313" key="18">
    <source>
        <dbReference type="Proteomes" id="UP000504606"/>
    </source>
</evidence>
<dbReference type="GO" id="GO:0043138">
    <property type="term" value="F:3'-5' DNA helicase activity"/>
    <property type="evidence" value="ECO:0007669"/>
    <property type="project" value="UniProtKB-EC"/>
</dbReference>
<dbReference type="CTD" id="53438"/>
<dbReference type="PANTHER" id="PTHR13710:SF108">
    <property type="entry name" value="ATP-DEPENDENT DNA HELICASE Q4"/>
    <property type="match status" value="1"/>
</dbReference>
<dbReference type="InterPro" id="IPR036875">
    <property type="entry name" value="Znf_CCHC_sf"/>
</dbReference>
<keyword evidence="4" id="KW-0378">Hydrolase</keyword>
<dbReference type="Gene3D" id="1.10.10.1460">
    <property type="match status" value="1"/>
</dbReference>
<comment type="subcellular location">
    <subcellularLocation>
        <location evidence="1">Nucleus</location>
    </subcellularLocation>
</comment>
<evidence type="ECO:0000256" key="8">
    <source>
        <dbReference type="ARBA" id="ARBA00023235"/>
    </source>
</evidence>
<dbReference type="Pfam" id="PF00271">
    <property type="entry name" value="Helicase_C"/>
    <property type="match status" value="1"/>
</dbReference>
<dbReference type="GO" id="GO:0005694">
    <property type="term" value="C:chromosome"/>
    <property type="evidence" value="ECO:0007669"/>
    <property type="project" value="TreeGrafter"/>
</dbReference>
<keyword evidence="9" id="KW-0539">Nucleus</keyword>
<feature type="compositionally biased region" description="Low complexity" evidence="14">
    <location>
        <begin position="85"/>
        <end position="98"/>
    </location>
</feature>
<keyword evidence="13" id="KW-0863">Zinc-finger</keyword>
<dbReference type="SMART" id="SM00487">
    <property type="entry name" value="DEXDc"/>
    <property type="match status" value="1"/>
</dbReference>
<dbReference type="PROSITE" id="PS51194">
    <property type="entry name" value="HELICASE_CTER"/>
    <property type="match status" value="1"/>
</dbReference>
<dbReference type="Pfam" id="PF11719">
    <property type="entry name" value="Drc1-Sld2"/>
    <property type="match status" value="1"/>
</dbReference>
<feature type="region of interest" description="Disordered" evidence="14">
    <location>
        <begin position="434"/>
        <end position="489"/>
    </location>
</feature>
<feature type="region of interest" description="Disordered" evidence="14">
    <location>
        <begin position="394"/>
        <end position="414"/>
    </location>
</feature>
<dbReference type="InterPro" id="IPR001878">
    <property type="entry name" value="Znf_CCHC"/>
</dbReference>
<organism evidence="18 19">
    <name type="scientific">Frankliniella occidentalis</name>
    <name type="common">Western flower thrips</name>
    <name type="synonym">Euthrips occidentalis</name>
    <dbReference type="NCBI Taxonomy" id="133901"/>
    <lineage>
        <taxon>Eukaryota</taxon>
        <taxon>Metazoa</taxon>
        <taxon>Ecdysozoa</taxon>
        <taxon>Arthropoda</taxon>
        <taxon>Hexapoda</taxon>
        <taxon>Insecta</taxon>
        <taxon>Pterygota</taxon>
        <taxon>Neoptera</taxon>
        <taxon>Paraneoptera</taxon>
        <taxon>Thysanoptera</taxon>
        <taxon>Terebrantia</taxon>
        <taxon>Thripoidea</taxon>
        <taxon>Thripidae</taxon>
        <taxon>Frankliniella</taxon>
    </lineage>
</organism>
<keyword evidence="6" id="KW-0067">ATP-binding</keyword>
<dbReference type="GO" id="GO:0005737">
    <property type="term" value="C:cytoplasm"/>
    <property type="evidence" value="ECO:0007669"/>
    <property type="project" value="TreeGrafter"/>
</dbReference>
<feature type="domain" description="Helicase ATP-binding" evidence="16">
    <location>
        <begin position="721"/>
        <end position="898"/>
    </location>
</feature>
<keyword evidence="13" id="KW-0862">Zinc</keyword>
<dbReference type="InterPro" id="IPR011545">
    <property type="entry name" value="DEAD/DEAH_box_helicase_dom"/>
</dbReference>
<dbReference type="Proteomes" id="UP000504606">
    <property type="component" value="Unplaced"/>
</dbReference>
<keyword evidence="13" id="KW-0479">Metal-binding</keyword>
<dbReference type="GO" id="GO:0003677">
    <property type="term" value="F:DNA binding"/>
    <property type="evidence" value="ECO:0007669"/>
    <property type="project" value="UniProtKB-KW"/>
</dbReference>
<evidence type="ECO:0000256" key="7">
    <source>
        <dbReference type="ARBA" id="ARBA00023125"/>
    </source>
</evidence>
<keyword evidence="5 19" id="KW-0347">Helicase</keyword>
<dbReference type="InterPro" id="IPR027417">
    <property type="entry name" value="P-loop_NTPase"/>
</dbReference>
<dbReference type="GO" id="GO:0009378">
    <property type="term" value="F:four-way junction helicase activity"/>
    <property type="evidence" value="ECO:0007669"/>
    <property type="project" value="TreeGrafter"/>
</dbReference>
<sequence>MDSFSDPAIKLKYNKSKLKVKLWESEFRKKTGNNPSKDDIKEAPCEIRDAYKWYWQIKIHALGQDSLLDATFVETKKSEPTAEASVSDDSSISHSSCSDGKKTVIDNHEQKVEVDCPSNSISPTQMQGPIAEKIVPPTKDKLISDCIEKTTDTSVPLPTSVWGSHLNKTRSLDDDAPKKRNLNRSSSSFHLSEKLFVGAKFKKRNPRKSLSFAGGRGKDKSSLISSDSLIATSDSSFSLDNSQGLDDGFPVSDLEKEMKMESSFTFGNQDFKMVRNNAAPHFHPVNAVQKMIESDMKTSKPKVERSLDKGWLERVMQFEEHSGQETKKTVALSQTQRAECQSTIAQSAFSDESDDDIIYGSDNESKSPRKMEKEEKTRLALRSTALQEPNPVVTALSNEPCSNTSPLTENTEGNVKKRKLDAIEAAMAVLSERRKNDKTIVQPSKKLKRAISSNQDKHISDEEESENIKTSESSSTKKPAKAGMSKKDVLEKKVASGSVNDNFVRINMKKKVFVRGKKTMNFQKYKKQQWKNKKRELSDQASAYMSRLDPSDSAAGGGLQKCFQCGDVGHFARQCTKMKGDSLMPNCEEGEEESPFPSLEEVEKMAKDKKETVHFRPRNYSKTSDPCSKVIPSEESNISTANDICTEDMVFVDPTENGEEENDDVSIMNEPVNNYEKKFGSVEPLYSLTQNGSLIDTPSEVYDCLHKFGHENFRPGQEAAVMRILSGLSTLVTLSTGSGKSLCYQLPAYLFSLKRKCITLVVSPLVSLMDDQISGLPSFINGAALHTGQTEKQREKVIELAKAGKLQFLLVSPEAVVAGERKTGFGSLLRSLPDIAFACIDEAHCVSQWSHNFRPSYLVIFKVLREKLGVQTVLGLTATATQAAVSSIVEHMEIPDGCRGVIKDTPLPNNLLLTVSRDSQRDQALLALLNSTGFKDFKSIIVYCIRREECERLAAQLRTCLKNSTEVTTGKRKVSPISEAYHAGLSSSRRKQVQAGFMSGHIRIVVATVAFGMGINKADIRAVIHFNMPRNFESYVQEVGRAGRDGLPSQCHLFLNSEGRDLNELRRHIFADSVDRHTIRKLLQRVFVPCKCGESTGNSNKNLVSSTIELKPEVQDASDKLSDEISDNQEKSTHCTHHEVAFSVEQTVAALDLPEENITTLLCYLELHDKKLVQVMPKAYTSCRIQSYKGMRHIREVARSCPPLAMAIAMNLMNGNSLDKNPQIEFPVVEIANTIGWDSGVVKRELMNLEWSKVNGNSRRSGIKVELFDLGFRLRAPGNLSPEKLDAALDFLHDRVVKQEQSALSQLQTIFNAVTSVSFSNLSAMESKPEEWDKHSNDLKKIVRAYFQEEKIMTINLKTEEKLENGDQIANDIRQMVLMYRDTNFTGRAVARIFHGIGSPNFPPQVWGRCRFWRAHLESDFKLICLLATRVLLKMR</sequence>
<dbReference type="RefSeq" id="XP_026287414.1">
    <property type="nucleotide sequence ID" value="XM_026431629.2"/>
</dbReference>
<reference evidence="19" key="1">
    <citation type="submission" date="2025-08" db="UniProtKB">
        <authorList>
            <consortium name="RefSeq"/>
        </authorList>
    </citation>
    <scope>IDENTIFICATION</scope>
    <source>
        <tissue evidence="19">Whole organism</tissue>
    </source>
</reference>
<evidence type="ECO:0000256" key="2">
    <source>
        <dbReference type="ARBA" id="ARBA00005446"/>
    </source>
</evidence>
<dbReference type="GO" id="GO:0008270">
    <property type="term" value="F:zinc ion binding"/>
    <property type="evidence" value="ECO:0007669"/>
    <property type="project" value="UniProtKB-KW"/>
</dbReference>
<name>A0A6J1T1I8_FRAOC</name>
<evidence type="ECO:0000259" key="16">
    <source>
        <dbReference type="PROSITE" id="PS51192"/>
    </source>
</evidence>
<feature type="compositionally biased region" description="Basic and acidic residues" evidence="14">
    <location>
        <begin position="363"/>
        <end position="376"/>
    </location>
</feature>
<evidence type="ECO:0000256" key="11">
    <source>
        <dbReference type="ARBA" id="ARBA00034808"/>
    </source>
</evidence>
<gene>
    <name evidence="19" type="primary">LOC113212805</name>
</gene>
<dbReference type="GeneID" id="113212805"/>
<evidence type="ECO:0000256" key="13">
    <source>
        <dbReference type="PROSITE-ProRule" id="PRU00047"/>
    </source>
</evidence>
<dbReference type="OrthoDB" id="18781at2759"/>
<evidence type="ECO:0000256" key="3">
    <source>
        <dbReference type="ARBA" id="ARBA00022741"/>
    </source>
</evidence>
<dbReference type="PROSITE" id="PS51192">
    <property type="entry name" value="HELICASE_ATP_BIND_1"/>
    <property type="match status" value="1"/>
</dbReference>
<dbReference type="NCBIfam" id="TIGR00614">
    <property type="entry name" value="recQ_fam"/>
    <property type="match status" value="1"/>
</dbReference>
<evidence type="ECO:0000256" key="10">
    <source>
        <dbReference type="ARBA" id="ARBA00034617"/>
    </source>
</evidence>
<evidence type="ECO:0000259" key="15">
    <source>
        <dbReference type="PROSITE" id="PS50158"/>
    </source>
</evidence>
<comment type="catalytic activity">
    <reaction evidence="12">
        <text>ATP + H2O = ADP + phosphate + H(+)</text>
        <dbReference type="Rhea" id="RHEA:13065"/>
        <dbReference type="ChEBI" id="CHEBI:15377"/>
        <dbReference type="ChEBI" id="CHEBI:15378"/>
        <dbReference type="ChEBI" id="CHEBI:30616"/>
        <dbReference type="ChEBI" id="CHEBI:43474"/>
        <dbReference type="ChEBI" id="CHEBI:456216"/>
    </reaction>
</comment>
<evidence type="ECO:0000256" key="4">
    <source>
        <dbReference type="ARBA" id="ARBA00022801"/>
    </source>
</evidence>
<keyword evidence="18" id="KW-1185">Reference proteome</keyword>
<dbReference type="GO" id="GO:0005634">
    <property type="term" value="C:nucleus"/>
    <property type="evidence" value="ECO:0007669"/>
    <property type="project" value="UniProtKB-SubCell"/>
</dbReference>
<dbReference type="CDD" id="cd18794">
    <property type="entry name" value="SF2_C_RecQ"/>
    <property type="match status" value="1"/>
</dbReference>
<evidence type="ECO:0000259" key="17">
    <source>
        <dbReference type="PROSITE" id="PS51194"/>
    </source>
</evidence>